<evidence type="ECO:0000313" key="11">
    <source>
        <dbReference type="EMBL" id="CAA0829149.1"/>
    </source>
</evidence>
<name>A0A9N7RFQ1_STRHE</name>
<dbReference type="PROSITE" id="PS00086">
    <property type="entry name" value="CYTOCHROME_P450"/>
    <property type="match status" value="1"/>
</dbReference>
<dbReference type="InterPro" id="IPR017972">
    <property type="entry name" value="Cyt_P450_CS"/>
</dbReference>
<dbReference type="PRINTS" id="PR00463">
    <property type="entry name" value="EP450I"/>
</dbReference>
<keyword evidence="8 10" id="KW-0503">Monooxygenase</keyword>
<dbReference type="GO" id="GO:0016020">
    <property type="term" value="C:membrane"/>
    <property type="evidence" value="ECO:0007669"/>
    <property type="project" value="UniProtKB-SubCell"/>
</dbReference>
<dbReference type="GO" id="GO:0016705">
    <property type="term" value="F:oxidoreductase activity, acting on paired donors, with incorporation or reduction of molecular oxygen"/>
    <property type="evidence" value="ECO:0007669"/>
    <property type="project" value="InterPro"/>
</dbReference>
<keyword evidence="4 9" id="KW-0349">Heme</keyword>
<evidence type="ECO:0000256" key="9">
    <source>
        <dbReference type="PIRSR" id="PIRSR602401-1"/>
    </source>
</evidence>
<keyword evidence="12" id="KW-1185">Reference proteome</keyword>
<comment type="subcellular location">
    <subcellularLocation>
        <location evidence="2">Membrane</location>
        <topology evidence="2">Single-pass membrane protein</topology>
    </subcellularLocation>
</comment>
<evidence type="ECO:0000256" key="3">
    <source>
        <dbReference type="ARBA" id="ARBA00010617"/>
    </source>
</evidence>
<dbReference type="InterPro" id="IPR002401">
    <property type="entry name" value="Cyt_P450_E_grp-I"/>
</dbReference>
<sequence length="459" mass="52121">MQENNTEIACIRLGRTHVIPVASPELAREFLRKHDQIFASRPFCMTAKLTSDNYLATVLSPTGHQWKKMRKIMSTKILSPTMHRFLHGKRLQEDDHLVRYAYNQCRESNHGLVNIRAVAQHYCANVTRRMVFGKRFFGPGMEDGGPGKEEIEHVEALFTILKYLYGFSVADYVPWLEVFDFDGYKKFISNAIHNVRKYQDPEIMNRVEMWRQGIKKTEEDILDVLINLKDSENNRILSVQEISAQIIDIMIAAVDNPANAVEWGIAEIINQPHILDKAHEELDQVVGRDRLVQESDLPKLNYIKSCIKESFRLHPVAPFVPPHVSSDDVTVGGYLIPKGSQIMLSRMGLGRNPRVWNDPLEYKPERHIVNVIEKEVVLVDNELNVLSFSTGRRGCPGVVLGSTMSTMLLARLLQSFNFTTPLDGVKVDLSESDGGLQLAKPLVACAEPRLEPHIYLGLI</sequence>
<dbReference type="AlphaFoldDB" id="A0A9N7RFQ1"/>
<evidence type="ECO:0000256" key="2">
    <source>
        <dbReference type="ARBA" id="ARBA00004167"/>
    </source>
</evidence>
<dbReference type="GO" id="GO:0044550">
    <property type="term" value="P:secondary metabolite biosynthetic process"/>
    <property type="evidence" value="ECO:0007669"/>
    <property type="project" value="UniProtKB-ARBA"/>
</dbReference>
<dbReference type="SUPFAM" id="SSF48264">
    <property type="entry name" value="Cytochrome P450"/>
    <property type="match status" value="1"/>
</dbReference>
<comment type="cofactor">
    <cofactor evidence="1 9">
        <name>heme</name>
        <dbReference type="ChEBI" id="CHEBI:30413"/>
    </cofactor>
</comment>
<evidence type="ECO:0000256" key="10">
    <source>
        <dbReference type="RuleBase" id="RU000461"/>
    </source>
</evidence>
<organism evidence="11 12">
    <name type="scientific">Striga hermonthica</name>
    <name type="common">Purple witchweed</name>
    <name type="synonym">Buchnera hermonthica</name>
    <dbReference type="NCBI Taxonomy" id="68872"/>
    <lineage>
        <taxon>Eukaryota</taxon>
        <taxon>Viridiplantae</taxon>
        <taxon>Streptophyta</taxon>
        <taxon>Embryophyta</taxon>
        <taxon>Tracheophyta</taxon>
        <taxon>Spermatophyta</taxon>
        <taxon>Magnoliopsida</taxon>
        <taxon>eudicotyledons</taxon>
        <taxon>Gunneridae</taxon>
        <taxon>Pentapetalae</taxon>
        <taxon>asterids</taxon>
        <taxon>lamiids</taxon>
        <taxon>Lamiales</taxon>
        <taxon>Orobanchaceae</taxon>
        <taxon>Buchnereae</taxon>
        <taxon>Striga</taxon>
    </lineage>
</organism>
<accession>A0A9N7RFQ1</accession>
<reference evidence="11" key="1">
    <citation type="submission" date="2019-12" db="EMBL/GenBank/DDBJ databases">
        <authorList>
            <person name="Scholes J."/>
        </authorList>
    </citation>
    <scope>NUCLEOTIDE SEQUENCE</scope>
</reference>
<dbReference type="InterPro" id="IPR036396">
    <property type="entry name" value="Cyt_P450_sf"/>
</dbReference>
<keyword evidence="5 9" id="KW-0479">Metal-binding</keyword>
<feature type="binding site" description="axial binding residue" evidence="9">
    <location>
        <position position="395"/>
    </location>
    <ligand>
        <name>heme</name>
        <dbReference type="ChEBI" id="CHEBI:30413"/>
    </ligand>
    <ligandPart>
        <name>Fe</name>
        <dbReference type="ChEBI" id="CHEBI:18248"/>
    </ligandPart>
</feature>
<dbReference type="InterPro" id="IPR001128">
    <property type="entry name" value="Cyt_P450"/>
</dbReference>
<dbReference type="PANTHER" id="PTHR47944:SF4">
    <property type="entry name" value="OS09G0441700 PROTEIN"/>
    <property type="match status" value="1"/>
</dbReference>
<evidence type="ECO:0000256" key="8">
    <source>
        <dbReference type="ARBA" id="ARBA00023033"/>
    </source>
</evidence>
<evidence type="ECO:0000256" key="4">
    <source>
        <dbReference type="ARBA" id="ARBA00022617"/>
    </source>
</evidence>
<dbReference type="PANTHER" id="PTHR47944">
    <property type="entry name" value="CYTOCHROME P450 98A9"/>
    <property type="match status" value="1"/>
</dbReference>
<comment type="caution">
    <text evidence="11">The sequence shown here is derived from an EMBL/GenBank/DDBJ whole genome shotgun (WGS) entry which is preliminary data.</text>
</comment>
<dbReference type="GO" id="GO:0004497">
    <property type="term" value="F:monooxygenase activity"/>
    <property type="evidence" value="ECO:0007669"/>
    <property type="project" value="UniProtKB-KW"/>
</dbReference>
<dbReference type="Pfam" id="PF00067">
    <property type="entry name" value="p450"/>
    <property type="match status" value="1"/>
</dbReference>
<comment type="similarity">
    <text evidence="3 10">Belongs to the cytochrome P450 family.</text>
</comment>
<dbReference type="Gene3D" id="1.10.630.10">
    <property type="entry name" value="Cytochrome P450"/>
    <property type="match status" value="1"/>
</dbReference>
<dbReference type="EMBL" id="CACSLK010027773">
    <property type="protein sequence ID" value="CAA0829149.1"/>
    <property type="molecule type" value="Genomic_DNA"/>
</dbReference>
<evidence type="ECO:0000313" key="12">
    <source>
        <dbReference type="Proteomes" id="UP001153555"/>
    </source>
</evidence>
<dbReference type="OrthoDB" id="871890at2759"/>
<dbReference type="Proteomes" id="UP001153555">
    <property type="component" value="Unassembled WGS sequence"/>
</dbReference>
<dbReference type="GO" id="GO:0005506">
    <property type="term" value="F:iron ion binding"/>
    <property type="evidence" value="ECO:0007669"/>
    <property type="project" value="InterPro"/>
</dbReference>
<evidence type="ECO:0000256" key="6">
    <source>
        <dbReference type="ARBA" id="ARBA00023002"/>
    </source>
</evidence>
<evidence type="ECO:0000256" key="5">
    <source>
        <dbReference type="ARBA" id="ARBA00022723"/>
    </source>
</evidence>
<evidence type="ECO:0000256" key="7">
    <source>
        <dbReference type="ARBA" id="ARBA00023004"/>
    </source>
</evidence>
<keyword evidence="7 9" id="KW-0408">Iron</keyword>
<gene>
    <name evidence="11" type="ORF">SHERM_24736</name>
</gene>
<proteinExistence type="inferred from homology"/>
<protein>
    <submittedName>
        <fullName evidence="11">Cytochrome p450 79a2</fullName>
    </submittedName>
</protein>
<keyword evidence="6 10" id="KW-0560">Oxidoreductase</keyword>
<evidence type="ECO:0000256" key="1">
    <source>
        <dbReference type="ARBA" id="ARBA00001971"/>
    </source>
</evidence>
<dbReference type="GO" id="GO:0020037">
    <property type="term" value="F:heme binding"/>
    <property type="evidence" value="ECO:0007669"/>
    <property type="project" value="InterPro"/>
</dbReference>